<evidence type="ECO:0000313" key="1">
    <source>
        <dbReference type="EMBL" id="KAJ6038056.1"/>
    </source>
</evidence>
<keyword evidence="2" id="KW-1185">Reference proteome</keyword>
<reference evidence="1" key="2">
    <citation type="submission" date="2023-01" db="EMBL/GenBank/DDBJ databases">
        <authorList>
            <person name="Petersen C."/>
        </authorList>
    </citation>
    <scope>NUCLEOTIDE SEQUENCE</scope>
    <source>
        <strain evidence="1">IBT 15450</strain>
    </source>
</reference>
<dbReference type="InterPro" id="IPR002110">
    <property type="entry name" value="Ankyrin_rpt"/>
</dbReference>
<evidence type="ECO:0008006" key="3">
    <source>
        <dbReference type="Google" id="ProtNLM"/>
    </source>
</evidence>
<name>A0AAD6N712_PENCN</name>
<protein>
    <recommendedName>
        <fullName evidence="3">Ankyrin repeat protein</fullName>
    </recommendedName>
</protein>
<gene>
    <name evidence="1" type="ORF">N7460_007827</name>
</gene>
<organism evidence="1 2">
    <name type="scientific">Penicillium canescens</name>
    <dbReference type="NCBI Taxonomy" id="5083"/>
    <lineage>
        <taxon>Eukaryota</taxon>
        <taxon>Fungi</taxon>
        <taxon>Dikarya</taxon>
        <taxon>Ascomycota</taxon>
        <taxon>Pezizomycotina</taxon>
        <taxon>Eurotiomycetes</taxon>
        <taxon>Eurotiomycetidae</taxon>
        <taxon>Eurotiales</taxon>
        <taxon>Aspergillaceae</taxon>
        <taxon>Penicillium</taxon>
    </lineage>
</organism>
<dbReference type="Gene3D" id="1.25.40.20">
    <property type="entry name" value="Ankyrin repeat-containing domain"/>
    <property type="match status" value="1"/>
</dbReference>
<dbReference type="InterPro" id="IPR036770">
    <property type="entry name" value="Ankyrin_rpt-contain_sf"/>
</dbReference>
<proteinExistence type="predicted"/>
<dbReference type="Pfam" id="PF12796">
    <property type="entry name" value="Ank_2"/>
    <property type="match status" value="1"/>
</dbReference>
<dbReference type="AlphaFoldDB" id="A0AAD6N712"/>
<sequence>MTQILLDEMMHHYSQVTDRVERADGKVETRVCSRKEQNHSPSNKAMVAIPDALKSGSVRVVRLLLAVPGVDINHEYARAPLMIAVRSQPPNIEMVKVILAVVGVKVQINEPQDREGNTVLNWADHNGCDEKIIQLLIDEGAQRIDEPLRSQVDVPQDGQIEGPLLRNAATLQALTCGPFNFMSPYAPIQY</sequence>
<dbReference type="SUPFAM" id="SSF48403">
    <property type="entry name" value="Ankyrin repeat"/>
    <property type="match status" value="1"/>
</dbReference>
<dbReference type="EMBL" id="JAQJZL010000009">
    <property type="protein sequence ID" value="KAJ6038056.1"/>
    <property type="molecule type" value="Genomic_DNA"/>
</dbReference>
<reference evidence="1" key="1">
    <citation type="journal article" date="2023" name="IMA Fungus">
        <title>Comparative genomic study of the Penicillium genus elucidates a diverse pangenome and 15 lateral gene transfer events.</title>
        <authorList>
            <person name="Petersen C."/>
            <person name="Sorensen T."/>
            <person name="Nielsen M.R."/>
            <person name="Sondergaard T.E."/>
            <person name="Sorensen J.L."/>
            <person name="Fitzpatrick D.A."/>
            <person name="Frisvad J.C."/>
            <person name="Nielsen K.L."/>
        </authorList>
    </citation>
    <scope>NUCLEOTIDE SEQUENCE</scope>
    <source>
        <strain evidence="1">IBT 15450</strain>
    </source>
</reference>
<dbReference type="Proteomes" id="UP001219568">
    <property type="component" value="Unassembled WGS sequence"/>
</dbReference>
<comment type="caution">
    <text evidence="1">The sequence shown here is derived from an EMBL/GenBank/DDBJ whole genome shotgun (WGS) entry which is preliminary data.</text>
</comment>
<evidence type="ECO:0000313" key="2">
    <source>
        <dbReference type="Proteomes" id="UP001219568"/>
    </source>
</evidence>
<accession>A0AAD6N712</accession>